<evidence type="ECO:0000313" key="9">
    <source>
        <dbReference type="Proteomes" id="UP000187261"/>
    </source>
</evidence>
<dbReference type="CDD" id="cd00156">
    <property type="entry name" value="REC"/>
    <property type="match status" value="1"/>
</dbReference>
<keyword evidence="4" id="KW-0238">DNA-binding</keyword>
<dbReference type="InterPro" id="IPR011006">
    <property type="entry name" value="CheY-like_superfamily"/>
</dbReference>
<dbReference type="GO" id="GO:0006355">
    <property type="term" value="P:regulation of DNA-templated transcription"/>
    <property type="evidence" value="ECO:0007669"/>
    <property type="project" value="TreeGrafter"/>
</dbReference>
<evidence type="ECO:0000259" key="7">
    <source>
        <dbReference type="PROSITE" id="PS50110"/>
    </source>
</evidence>
<accession>A0A1U7Q175</accession>
<evidence type="ECO:0000256" key="3">
    <source>
        <dbReference type="ARBA" id="ARBA00023015"/>
    </source>
</evidence>
<dbReference type="PANTHER" id="PTHR48111:SF1">
    <property type="entry name" value="TWO-COMPONENT RESPONSE REGULATOR ORR33"/>
    <property type="match status" value="1"/>
</dbReference>
<evidence type="ECO:0000256" key="1">
    <source>
        <dbReference type="ARBA" id="ARBA00022553"/>
    </source>
</evidence>
<evidence type="ECO:0000256" key="5">
    <source>
        <dbReference type="ARBA" id="ARBA00023163"/>
    </source>
</evidence>
<dbReference type="AlphaFoldDB" id="A0A1U7Q175"/>
<dbReference type="Pfam" id="PF00072">
    <property type="entry name" value="Response_reg"/>
    <property type="match status" value="1"/>
</dbReference>
<feature type="modified residue" description="4-aspartylphosphate" evidence="6">
    <location>
        <position position="66"/>
    </location>
</feature>
<feature type="domain" description="Response regulatory" evidence="7">
    <location>
        <begin position="17"/>
        <end position="131"/>
    </location>
</feature>
<sequence>MKNDVLVSFLHNRSMRKIFLVEDDPGIRETLEILLTDEGFLVQSFGAVAEFSNRDKSILPDLFLFDVMLPDGSCTDLCRKIKGNEDSMNVPVIIMSAHAELKDISYECLPNDFIPKPFDIDDLLLRIDETLR</sequence>
<gene>
    <name evidence="8" type="ORF">SAMN05660493_03022</name>
</gene>
<keyword evidence="2" id="KW-0902">Two-component regulatory system</keyword>
<dbReference type="GO" id="GO:0005829">
    <property type="term" value="C:cytosol"/>
    <property type="evidence" value="ECO:0007669"/>
    <property type="project" value="TreeGrafter"/>
</dbReference>
<dbReference type="EMBL" id="FTPU01000049">
    <property type="protein sequence ID" value="SIT98281.1"/>
    <property type="molecule type" value="Genomic_DNA"/>
</dbReference>
<protein>
    <submittedName>
        <fullName evidence="8">Response regulator receiver domain-containing protein</fullName>
    </submittedName>
</protein>
<dbReference type="InterPro" id="IPR039420">
    <property type="entry name" value="WalR-like"/>
</dbReference>
<dbReference type="SMART" id="SM00448">
    <property type="entry name" value="REC"/>
    <property type="match status" value="1"/>
</dbReference>
<proteinExistence type="predicted"/>
<dbReference type="GO" id="GO:0000976">
    <property type="term" value="F:transcription cis-regulatory region binding"/>
    <property type="evidence" value="ECO:0007669"/>
    <property type="project" value="TreeGrafter"/>
</dbReference>
<dbReference type="PROSITE" id="PS50110">
    <property type="entry name" value="RESPONSE_REGULATORY"/>
    <property type="match status" value="1"/>
</dbReference>
<name>A0A1U7Q175_9FLAO</name>
<evidence type="ECO:0000256" key="4">
    <source>
        <dbReference type="ARBA" id="ARBA00023125"/>
    </source>
</evidence>
<dbReference type="GO" id="GO:0000156">
    <property type="term" value="F:phosphorelay response regulator activity"/>
    <property type="evidence" value="ECO:0007669"/>
    <property type="project" value="TreeGrafter"/>
</dbReference>
<dbReference type="Proteomes" id="UP000187261">
    <property type="component" value="Unassembled WGS sequence"/>
</dbReference>
<keyword evidence="9" id="KW-1185">Reference proteome</keyword>
<dbReference type="Gene3D" id="3.40.50.2300">
    <property type="match status" value="1"/>
</dbReference>
<dbReference type="GO" id="GO:0032993">
    <property type="term" value="C:protein-DNA complex"/>
    <property type="evidence" value="ECO:0007669"/>
    <property type="project" value="TreeGrafter"/>
</dbReference>
<keyword evidence="5" id="KW-0804">Transcription</keyword>
<dbReference type="STRING" id="1121284.SAMN05660493_03022"/>
<dbReference type="PANTHER" id="PTHR48111">
    <property type="entry name" value="REGULATOR OF RPOS"/>
    <property type="match status" value="1"/>
</dbReference>
<keyword evidence="1 6" id="KW-0597">Phosphoprotein</keyword>
<keyword evidence="3" id="KW-0805">Transcription regulation</keyword>
<reference evidence="9" key="1">
    <citation type="submission" date="2016-10" db="EMBL/GenBank/DDBJ databases">
        <authorList>
            <person name="Varghese N."/>
            <person name="Submissions S."/>
        </authorList>
    </citation>
    <scope>NUCLEOTIDE SEQUENCE [LARGE SCALE GENOMIC DNA]</scope>
    <source>
        <strain evidence="9">DSM 19482</strain>
    </source>
</reference>
<dbReference type="InterPro" id="IPR001789">
    <property type="entry name" value="Sig_transdc_resp-reg_receiver"/>
</dbReference>
<evidence type="ECO:0000256" key="6">
    <source>
        <dbReference type="PROSITE-ProRule" id="PRU00169"/>
    </source>
</evidence>
<organism evidence="8 9">
    <name type="scientific">Epilithonimonas bovis DSM 19482</name>
    <dbReference type="NCBI Taxonomy" id="1121284"/>
    <lineage>
        <taxon>Bacteria</taxon>
        <taxon>Pseudomonadati</taxon>
        <taxon>Bacteroidota</taxon>
        <taxon>Flavobacteriia</taxon>
        <taxon>Flavobacteriales</taxon>
        <taxon>Weeksellaceae</taxon>
        <taxon>Chryseobacterium group</taxon>
        <taxon>Epilithonimonas</taxon>
    </lineage>
</organism>
<evidence type="ECO:0000313" key="8">
    <source>
        <dbReference type="EMBL" id="SIT98281.1"/>
    </source>
</evidence>
<evidence type="ECO:0000256" key="2">
    <source>
        <dbReference type="ARBA" id="ARBA00023012"/>
    </source>
</evidence>
<dbReference type="SUPFAM" id="SSF52172">
    <property type="entry name" value="CheY-like"/>
    <property type="match status" value="1"/>
</dbReference>